<feature type="transmembrane region" description="Helical" evidence="10">
    <location>
        <begin position="12"/>
        <end position="33"/>
    </location>
</feature>
<evidence type="ECO:0000256" key="8">
    <source>
        <dbReference type="ARBA" id="ARBA00022989"/>
    </source>
</evidence>
<dbReference type="Pfam" id="PF00672">
    <property type="entry name" value="HAMP"/>
    <property type="match status" value="1"/>
</dbReference>
<evidence type="ECO:0000259" key="11">
    <source>
        <dbReference type="PROSITE" id="PS50109"/>
    </source>
</evidence>
<dbReference type="Gene3D" id="3.30.565.10">
    <property type="entry name" value="Histidine kinase-like ATPase, C-terminal domain"/>
    <property type="match status" value="1"/>
</dbReference>
<dbReference type="SMART" id="SM00388">
    <property type="entry name" value="HisKA"/>
    <property type="match status" value="1"/>
</dbReference>
<gene>
    <name evidence="13" type="ORF">BST23_15695</name>
</gene>
<name>A0A1X0CYG7_9MYCO</name>
<comment type="caution">
    <text evidence="13">The sequence shown here is derived from an EMBL/GenBank/DDBJ whole genome shotgun (WGS) entry which is preliminary data.</text>
</comment>
<feature type="domain" description="HAMP" evidence="12">
    <location>
        <begin position="209"/>
        <end position="261"/>
    </location>
</feature>
<dbReference type="PANTHER" id="PTHR43304">
    <property type="entry name" value="PHYTOCHROME-LIKE PROTEIN CPH1"/>
    <property type="match status" value="1"/>
</dbReference>
<keyword evidence="9" id="KW-0902">Two-component regulatory system</keyword>
<dbReference type="CDD" id="cd00082">
    <property type="entry name" value="HisKA"/>
    <property type="match status" value="1"/>
</dbReference>
<reference evidence="13 14" key="1">
    <citation type="submission" date="2017-02" db="EMBL/GenBank/DDBJ databases">
        <title>The new phylogeny of genus Mycobacterium.</title>
        <authorList>
            <person name="Tortoli E."/>
            <person name="Trovato A."/>
            <person name="Cirillo D.M."/>
        </authorList>
    </citation>
    <scope>NUCLEOTIDE SEQUENCE [LARGE SCALE GENOMIC DNA]</scope>
    <source>
        <strain evidence="13 14">FI-09383</strain>
    </source>
</reference>
<evidence type="ECO:0000256" key="2">
    <source>
        <dbReference type="ARBA" id="ARBA00004236"/>
    </source>
</evidence>
<sequence length="523" mass="57561">MRWQPTVQGWQNLVLSILGIVVLGGAIGVVLLLDRTDDASRRLTAEIQPARIAAYQLQAALRDQETAVRGYAIAGDPRFLDPYYAGQNVEHAAAQEIRRYLGNRTELVADLDAVEQAAAAWRSSFAEPLITGVRPGAQNVPDAVLAERGKAQFDVIRGLFETQNQHLSQTREDAVEAIERMRAWRDTILAAVVAVIFATTIVLALLVRAAVTRPLDALARSCRVITSGNFGEKIVPRGPRDIRAIASDVEDMRQRIITELESTRSAQAQLAEQALDLQRSNAELEQFAYVASHDLQEPLRKVAAFCQLLEKRYRDKLDERGMEYIGFAVDGAKRMQVLINDLLAFSRVGRLDTASDEVDLGDTLDAALGNLSTVIEESGAQFERRGEPLPRVTGDPTLLTMLWQNLIGNAVKFQREGLTPRIVVDCEKGTDERDGMWLITLSDNGIGIPAEFADKVFVIFQRLHGRDAYTGTGIGLALCKKIVEHHGGSIWIDTSFTGGTRFRFTIPITADEPVAATTEGTTD</sequence>
<evidence type="ECO:0000259" key="12">
    <source>
        <dbReference type="PROSITE" id="PS50885"/>
    </source>
</evidence>
<keyword evidence="7 13" id="KW-0418">Kinase</keyword>
<evidence type="ECO:0000256" key="4">
    <source>
        <dbReference type="ARBA" id="ARBA00022553"/>
    </source>
</evidence>
<keyword evidence="10" id="KW-0472">Membrane</keyword>
<comment type="catalytic activity">
    <reaction evidence="1">
        <text>ATP + protein L-histidine = ADP + protein N-phospho-L-histidine.</text>
        <dbReference type="EC" id="2.7.13.3"/>
    </reaction>
</comment>
<dbReference type="EC" id="2.7.13.3" evidence="3"/>
<keyword evidence="4" id="KW-0597">Phosphoprotein</keyword>
<evidence type="ECO:0000256" key="7">
    <source>
        <dbReference type="ARBA" id="ARBA00022777"/>
    </source>
</evidence>
<keyword evidence="5" id="KW-0808">Transferase</keyword>
<dbReference type="InterPro" id="IPR003661">
    <property type="entry name" value="HisK_dim/P_dom"/>
</dbReference>
<dbReference type="InterPro" id="IPR003660">
    <property type="entry name" value="HAMP_dom"/>
</dbReference>
<evidence type="ECO:0000313" key="14">
    <source>
        <dbReference type="Proteomes" id="UP000192772"/>
    </source>
</evidence>
<dbReference type="PANTHER" id="PTHR43304:SF1">
    <property type="entry name" value="PAC DOMAIN-CONTAINING PROTEIN"/>
    <property type="match status" value="1"/>
</dbReference>
<evidence type="ECO:0000256" key="10">
    <source>
        <dbReference type="SAM" id="Phobius"/>
    </source>
</evidence>
<evidence type="ECO:0000256" key="1">
    <source>
        <dbReference type="ARBA" id="ARBA00000085"/>
    </source>
</evidence>
<keyword evidence="6 10" id="KW-0812">Transmembrane</keyword>
<evidence type="ECO:0000256" key="9">
    <source>
        <dbReference type="ARBA" id="ARBA00023012"/>
    </source>
</evidence>
<dbReference type="GO" id="GO:0000155">
    <property type="term" value="F:phosphorelay sensor kinase activity"/>
    <property type="evidence" value="ECO:0007669"/>
    <property type="project" value="InterPro"/>
</dbReference>
<dbReference type="Proteomes" id="UP000192772">
    <property type="component" value="Unassembled WGS sequence"/>
</dbReference>
<evidence type="ECO:0000256" key="3">
    <source>
        <dbReference type="ARBA" id="ARBA00012438"/>
    </source>
</evidence>
<protein>
    <recommendedName>
        <fullName evidence="3">histidine kinase</fullName>
        <ecNumber evidence="3">2.7.13.3</ecNumber>
    </recommendedName>
</protein>
<dbReference type="GO" id="GO:0005886">
    <property type="term" value="C:plasma membrane"/>
    <property type="evidence" value="ECO:0007669"/>
    <property type="project" value="UniProtKB-SubCell"/>
</dbReference>
<dbReference type="SUPFAM" id="SSF55874">
    <property type="entry name" value="ATPase domain of HSP90 chaperone/DNA topoisomerase II/histidine kinase"/>
    <property type="match status" value="1"/>
</dbReference>
<dbReference type="InterPro" id="IPR052162">
    <property type="entry name" value="Sensor_kinase/Photoreceptor"/>
</dbReference>
<dbReference type="STRING" id="81858.BST23_15695"/>
<dbReference type="RefSeq" id="WP_083043223.1">
    <property type="nucleotide sequence ID" value="NZ_MVHP01000017.1"/>
</dbReference>
<organism evidence="13 14">
    <name type="scientific">Mycolicibacterium elephantis</name>
    <dbReference type="NCBI Taxonomy" id="81858"/>
    <lineage>
        <taxon>Bacteria</taxon>
        <taxon>Bacillati</taxon>
        <taxon>Actinomycetota</taxon>
        <taxon>Actinomycetes</taxon>
        <taxon>Mycobacteriales</taxon>
        <taxon>Mycobacteriaceae</taxon>
        <taxon>Mycolicibacterium</taxon>
    </lineage>
</organism>
<dbReference type="PRINTS" id="PR00344">
    <property type="entry name" value="BCTRLSENSOR"/>
</dbReference>
<keyword evidence="8 10" id="KW-1133">Transmembrane helix</keyword>
<feature type="transmembrane region" description="Helical" evidence="10">
    <location>
        <begin position="188"/>
        <end position="211"/>
    </location>
</feature>
<dbReference type="InterPro" id="IPR036890">
    <property type="entry name" value="HATPase_C_sf"/>
</dbReference>
<dbReference type="EMBL" id="MVHP01000017">
    <property type="protein sequence ID" value="ORA64972.1"/>
    <property type="molecule type" value="Genomic_DNA"/>
</dbReference>
<dbReference type="Pfam" id="PF00512">
    <property type="entry name" value="HisKA"/>
    <property type="match status" value="1"/>
</dbReference>
<dbReference type="PROSITE" id="PS50109">
    <property type="entry name" value="HIS_KIN"/>
    <property type="match status" value="1"/>
</dbReference>
<dbReference type="Gene3D" id="6.10.340.10">
    <property type="match status" value="1"/>
</dbReference>
<evidence type="ECO:0000313" key="13">
    <source>
        <dbReference type="EMBL" id="ORA64972.1"/>
    </source>
</evidence>
<dbReference type="Pfam" id="PF02518">
    <property type="entry name" value="HATPase_c"/>
    <property type="match status" value="1"/>
</dbReference>
<feature type="domain" description="Histidine kinase" evidence="11">
    <location>
        <begin position="290"/>
        <end position="510"/>
    </location>
</feature>
<dbReference type="FunFam" id="3.30.565.10:FF:000006">
    <property type="entry name" value="Sensor histidine kinase WalK"/>
    <property type="match status" value="1"/>
</dbReference>
<dbReference type="InterPro" id="IPR005467">
    <property type="entry name" value="His_kinase_dom"/>
</dbReference>
<dbReference type="InterPro" id="IPR004358">
    <property type="entry name" value="Sig_transdc_His_kin-like_C"/>
</dbReference>
<dbReference type="PROSITE" id="PS50885">
    <property type="entry name" value="HAMP"/>
    <property type="match status" value="1"/>
</dbReference>
<dbReference type="SUPFAM" id="SSF47384">
    <property type="entry name" value="Homodimeric domain of signal transducing histidine kinase"/>
    <property type="match status" value="1"/>
</dbReference>
<dbReference type="SMART" id="SM00387">
    <property type="entry name" value="HATPase_c"/>
    <property type="match status" value="1"/>
</dbReference>
<dbReference type="AlphaFoldDB" id="A0A1X0CYG7"/>
<dbReference type="SMART" id="SM00304">
    <property type="entry name" value="HAMP"/>
    <property type="match status" value="1"/>
</dbReference>
<evidence type="ECO:0000256" key="6">
    <source>
        <dbReference type="ARBA" id="ARBA00022692"/>
    </source>
</evidence>
<evidence type="ECO:0000256" key="5">
    <source>
        <dbReference type="ARBA" id="ARBA00022679"/>
    </source>
</evidence>
<dbReference type="Gene3D" id="1.10.287.130">
    <property type="match status" value="1"/>
</dbReference>
<accession>A0A1X0CYG7</accession>
<dbReference type="InterPro" id="IPR003594">
    <property type="entry name" value="HATPase_dom"/>
</dbReference>
<proteinExistence type="predicted"/>
<dbReference type="OrthoDB" id="9808408at2"/>
<comment type="subcellular location">
    <subcellularLocation>
        <location evidence="2">Cell membrane</location>
    </subcellularLocation>
</comment>
<dbReference type="InterPro" id="IPR036097">
    <property type="entry name" value="HisK_dim/P_sf"/>
</dbReference>
<dbReference type="CDD" id="cd06225">
    <property type="entry name" value="HAMP"/>
    <property type="match status" value="1"/>
</dbReference>
<dbReference type="Pfam" id="PF05227">
    <property type="entry name" value="CHASE3"/>
    <property type="match status" value="1"/>
</dbReference>
<dbReference type="InterPro" id="IPR007891">
    <property type="entry name" value="CHASE3"/>
</dbReference>